<dbReference type="RefSeq" id="WP_099977615.1">
    <property type="nucleotide sequence ID" value="NZ_PESN01000002.1"/>
</dbReference>
<dbReference type="EMBL" id="PESN01000002">
    <property type="protein sequence ID" value="PIN27811.1"/>
    <property type="molecule type" value="Genomic_DNA"/>
</dbReference>
<evidence type="ECO:0000256" key="2">
    <source>
        <dbReference type="SAM" id="SignalP"/>
    </source>
</evidence>
<gene>
    <name evidence="3" type="ORF">CUC04_10890</name>
</gene>
<keyword evidence="2" id="KW-0732">Signal</keyword>
<protein>
    <submittedName>
        <fullName evidence="3">Uncharacterized protein</fullName>
    </submittedName>
</protein>
<organism evidence="3 4">
    <name type="scientific">Prevotella intermedia</name>
    <dbReference type="NCBI Taxonomy" id="28131"/>
    <lineage>
        <taxon>Bacteria</taxon>
        <taxon>Pseudomonadati</taxon>
        <taxon>Bacteroidota</taxon>
        <taxon>Bacteroidia</taxon>
        <taxon>Bacteroidales</taxon>
        <taxon>Prevotellaceae</taxon>
        <taxon>Prevotella</taxon>
    </lineage>
</organism>
<comment type="caution">
    <text evidence="3">The sequence shown here is derived from an EMBL/GenBank/DDBJ whole genome shotgun (WGS) entry which is preliminary data.</text>
</comment>
<evidence type="ECO:0000256" key="1">
    <source>
        <dbReference type="SAM" id="MobiDB-lite"/>
    </source>
</evidence>
<feature type="chain" id="PRO_5013701585" evidence="2">
    <location>
        <begin position="22"/>
        <end position="207"/>
    </location>
</feature>
<dbReference type="PROSITE" id="PS51257">
    <property type="entry name" value="PROKAR_LIPOPROTEIN"/>
    <property type="match status" value="1"/>
</dbReference>
<feature type="signal peptide" evidence="2">
    <location>
        <begin position="1"/>
        <end position="21"/>
    </location>
</feature>
<feature type="region of interest" description="Disordered" evidence="1">
    <location>
        <begin position="30"/>
        <end position="54"/>
    </location>
</feature>
<dbReference type="AlphaFoldDB" id="A0A2G9IDI4"/>
<accession>A0A2G9IDI4</accession>
<name>A0A2G9IDI4_PREIN</name>
<reference evidence="3 4" key="1">
    <citation type="submission" date="2017-11" db="EMBL/GenBank/DDBJ databases">
        <title>Genome sequencing of Prevotella intermedia KCOM 2069.</title>
        <authorList>
            <person name="Kook J.-K."/>
            <person name="Park S.-N."/>
            <person name="Lim Y.K."/>
        </authorList>
    </citation>
    <scope>NUCLEOTIDE SEQUENCE [LARGE SCALE GENOMIC DNA]</scope>
    <source>
        <strain evidence="3 4">KCOM 2069</strain>
    </source>
</reference>
<dbReference type="Proteomes" id="UP000230500">
    <property type="component" value="Unassembled WGS sequence"/>
</dbReference>
<sequence>MKKRVTLIIIIAACIFTSCNSSDVEEIQQKETTSQLSQSNERISHPNPTLSKNMAKTRELPNSLQEDNNVAMTDYGYTQISLAGNAARKFYKHMDPIVLGAGLPGGIYFVEIQCVTKELSSYRAGDIIIPTTSNKENKDMGLIRAGYFYTTLGWSSNEIIESGDKKFIGTTYLIHFVRTTGGAQLDHYYPCRPEKIVWRYTSKKINP</sequence>
<evidence type="ECO:0000313" key="3">
    <source>
        <dbReference type="EMBL" id="PIN27811.1"/>
    </source>
</evidence>
<evidence type="ECO:0000313" key="4">
    <source>
        <dbReference type="Proteomes" id="UP000230500"/>
    </source>
</evidence>
<proteinExistence type="predicted"/>